<organism evidence="1">
    <name type="scientific">marine sediment metagenome</name>
    <dbReference type="NCBI Taxonomy" id="412755"/>
    <lineage>
        <taxon>unclassified sequences</taxon>
        <taxon>metagenomes</taxon>
        <taxon>ecological metagenomes</taxon>
    </lineage>
</organism>
<comment type="caution">
    <text evidence="1">The sequence shown here is derived from an EMBL/GenBank/DDBJ whole genome shotgun (WGS) entry which is preliminary data.</text>
</comment>
<proteinExistence type="predicted"/>
<name>X0UPZ4_9ZZZZ</name>
<sequence length="84" mass="9565">MIKILGVRVNPEKHHRVLELMKKYLSSDESNFVATINPEIVLKAQKNESYKYILNKSDLNVADGTGLVFAAWYLERKSRANSGL</sequence>
<dbReference type="AlphaFoldDB" id="X0UPZ4"/>
<reference evidence="1" key="1">
    <citation type="journal article" date="2014" name="Front. Microbiol.">
        <title>High frequency of phylogenetically diverse reductive dehalogenase-homologous genes in deep subseafloor sedimentary metagenomes.</title>
        <authorList>
            <person name="Kawai M."/>
            <person name="Futagami T."/>
            <person name="Toyoda A."/>
            <person name="Takaki Y."/>
            <person name="Nishi S."/>
            <person name="Hori S."/>
            <person name="Arai W."/>
            <person name="Tsubouchi T."/>
            <person name="Morono Y."/>
            <person name="Uchiyama I."/>
            <person name="Ito T."/>
            <person name="Fujiyama A."/>
            <person name="Inagaki F."/>
            <person name="Takami H."/>
        </authorList>
    </citation>
    <scope>NUCLEOTIDE SEQUENCE</scope>
    <source>
        <strain evidence="1">Expedition CK06-06</strain>
    </source>
</reference>
<feature type="non-terminal residue" evidence="1">
    <location>
        <position position="84"/>
    </location>
</feature>
<evidence type="ECO:0000313" key="1">
    <source>
        <dbReference type="EMBL" id="GAF90535.1"/>
    </source>
</evidence>
<gene>
    <name evidence="1" type="ORF">S01H1_22639</name>
</gene>
<dbReference type="EMBL" id="BARS01012820">
    <property type="protein sequence ID" value="GAF90535.1"/>
    <property type="molecule type" value="Genomic_DNA"/>
</dbReference>
<accession>X0UPZ4</accession>
<protein>
    <submittedName>
        <fullName evidence="1">Uncharacterized protein</fullName>
    </submittedName>
</protein>